<organism evidence="1">
    <name type="scientific">Streptomyces haneummycinicus</name>
    <dbReference type="NCBI Taxonomy" id="3074435"/>
    <lineage>
        <taxon>Bacteria</taxon>
        <taxon>Bacillati</taxon>
        <taxon>Actinomycetota</taxon>
        <taxon>Actinomycetes</taxon>
        <taxon>Kitasatosporales</taxon>
        <taxon>Streptomycetaceae</taxon>
        <taxon>Streptomyces</taxon>
    </lineage>
</organism>
<evidence type="ECO:0000313" key="1">
    <source>
        <dbReference type="EMBL" id="BFO23137.1"/>
    </source>
</evidence>
<sequence length="190" mass="20020">MSAVDGDGRRLVEVVVRFAGVGGPGVPAGACSPVEGAAVLERALGGRRVLAWTEAQVAVLTGRLERLGHPLRVEVISSRPGAGWDGWQTSVRDRVAQWRGQLDPATGVLLPAWSPGGRTVFVCCWRGWRSGMAVTGEAVGGWPDKAVAGHMRLLAGSSDDCQWWPLPFGGESDTTDGAGVLRACQCSPYE</sequence>
<reference evidence="1" key="1">
    <citation type="submission" date="2024-06" db="EMBL/GenBank/DDBJ databases">
        <authorList>
            <consortium name="consrtm"/>
            <person name="Uemura M."/>
            <person name="Terahara T."/>
        </authorList>
    </citation>
    <scope>NUCLEOTIDE SEQUENCE</scope>
    <source>
        <strain evidence="1">KM77-8</strain>
        <plasmid evidence="1">pKM77-8_2</plasmid>
    </source>
</reference>
<geneLocation type="plasmid" evidence="1">
    <name>pKM77-8_2</name>
</geneLocation>
<proteinExistence type="predicted"/>
<dbReference type="AlphaFoldDB" id="A0AAT9HZV2"/>
<dbReference type="EMBL" id="AP035770">
    <property type="protein sequence ID" value="BFO23137.1"/>
    <property type="molecule type" value="Genomic_DNA"/>
</dbReference>
<name>A0AAT9HZV2_9ACTN</name>
<reference evidence="1" key="2">
    <citation type="submission" date="2024-07" db="EMBL/GenBank/DDBJ databases">
        <title>Streptomyces haneummycinica sp. nov., a new antibiotic-producing actinobacterium isolated from marine sediment.</title>
        <authorList>
            <person name="Uemura M."/>
            <person name="Hamada M."/>
            <person name="Hirano S."/>
            <person name="Kobayashi K."/>
            <person name="Ohshiro T."/>
            <person name="Kobayashi T."/>
            <person name="Terahara T."/>
        </authorList>
    </citation>
    <scope>NUCLEOTIDE SEQUENCE</scope>
    <source>
        <strain evidence="1">KM77-8</strain>
        <plasmid evidence="1">pKM77-8_2</plasmid>
    </source>
</reference>
<keyword evidence="1" id="KW-0614">Plasmid</keyword>
<accession>A0AAT9HZV2</accession>
<gene>
    <name evidence="1" type="ORF">SHKM778_95250</name>
</gene>
<protein>
    <submittedName>
        <fullName evidence="1">Uncharacterized protein</fullName>
    </submittedName>
</protein>